<proteinExistence type="predicted"/>
<dbReference type="Pfam" id="PF00545">
    <property type="entry name" value="Ribonuclease"/>
    <property type="match status" value="1"/>
</dbReference>
<dbReference type="GO" id="GO:0016787">
    <property type="term" value="F:hydrolase activity"/>
    <property type="evidence" value="ECO:0007669"/>
    <property type="project" value="UniProtKB-KW"/>
</dbReference>
<accession>A0A841CP56</accession>
<comment type="caution">
    <text evidence="3">The sequence shown here is derived from an EMBL/GenBank/DDBJ whole genome shotgun (WGS) entry which is preliminary data.</text>
</comment>
<dbReference type="AlphaFoldDB" id="A0A841CP56"/>
<keyword evidence="1" id="KW-0540">Nuclease</keyword>
<organism evidence="3 4">
    <name type="scientific">Saccharothrix tamanrassetensis</name>
    <dbReference type="NCBI Taxonomy" id="1051531"/>
    <lineage>
        <taxon>Bacteria</taxon>
        <taxon>Bacillati</taxon>
        <taxon>Actinomycetota</taxon>
        <taxon>Actinomycetes</taxon>
        <taxon>Pseudonocardiales</taxon>
        <taxon>Pseudonocardiaceae</taxon>
        <taxon>Saccharothrix</taxon>
    </lineage>
</organism>
<dbReference type="InterPro" id="IPR016191">
    <property type="entry name" value="Ribonuclease/ribotoxin"/>
</dbReference>
<dbReference type="RefSeq" id="WP_184693090.1">
    <property type="nucleotide sequence ID" value="NZ_JACHJN010000006.1"/>
</dbReference>
<dbReference type="GO" id="GO:0003723">
    <property type="term" value="F:RNA binding"/>
    <property type="evidence" value="ECO:0007669"/>
    <property type="project" value="InterPro"/>
</dbReference>
<dbReference type="Proteomes" id="UP000547510">
    <property type="component" value="Unassembled WGS sequence"/>
</dbReference>
<dbReference type="InterPro" id="IPR000026">
    <property type="entry name" value="N1-like"/>
</dbReference>
<dbReference type="Gene3D" id="3.10.450.30">
    <property type="entry name" value="Microbial ribonucleases"/>
    <property type="match status" value="1"/>
</dbReference>
<sequence>MTPARRLTAALLGLIALVVIGYFAKDLAGTSEPAPTTGASTKVLATGGSAAASGNASARQVPGAASGLPVKELSGLPAEAAATWKLIDQGGPFPYPRNDGVTFQNREKRLPAKSGDYYREYTVPTPGSDDRGARRIVTGSGDEVYYTGDHYSSFVVVDVTR</sequence>
<dbReference type="EMBL" id="JACHJN010000006">
    <property type="protein sequence ID" value="MBB5957775.1"/>
    <property type="molecule type" value="Genomic_DNA"/>
</dbReference>
<evidence type="ECO:0000313" key="4">
    <source>
        <dbReference type="Proteomes" id="UP000547510"/>
    </source>
</evidence>
<evidence type="ECO:0000256" key="2">
    <source>
        <dbReference type="ARBA" id="ARBA00022801"/>
    </source>
</evidence>
<evidence type="ECO:0000256" key="1">
    <source>
        <dbReference type="ARBA" id="ARBA00022722"/>
    </source>
</evidence>
<reference evidence="3 4" key="1">
    <citation type="submission" date="2020-08" db="EMBL/GenBank/DDBJ databases">
        <title>Genomic Encyclopedia of Type Strains, Phase III (KMG-III): the genomes of soil and plant-associated and newly described type strains.</title>
        <authorList>
            <person name="Whitman W."/>
        </authorList>
    </citation>
    <scope>NUCLEOTIDE SEQUENCE [LARGE SCALE GENOMIC DNA]</scope>
    <source>
        <strain evidence="3 4">CECT 8640</strain>
    </source>
</reference>
<name>A0A841CP56_9PSEU</name>
<dbReference type="GO" id="GO:0004521">
    <property type="term" value="F:RNA endonuclease activity"/>
    <property type="evidence" value="ECO:0007669"/>
    <property type="project" value="InterPro"/>
</dbReference>
<dbReference type="SUPFAM" id="SSF53933">
    <property type="entry name" value="Microbial ribonucleases"/>
    <property type="match status" value="1"/>
</dbReference>
<keyword evidence="4" id="KW-1185">Reference proteome</keyword>
<keyword evidence="2" id="KW-0378">Hydrolase</keyword>
<gene>
    <name evidence="3" type="ORF">FHS29_004370</name>
</gene>
<evidence type="ECO:0000313" key="3">
    <source>
        <dbReference type="EMBL" id="MBB5957775.1"/>
    </source>
</evidence>
<protein>
    <submittedName>
        <fullName evidence="3">Guanyl-specific ribonuclease Sa</fullName>
    </submittedName>
</protein>